<dbReference type="PANTHER" id="PTHR48086">
    <property type="entry name" value="SODIUM/PROLINE SYMPORTER-RELATED"/>
    <property type="match status" value="1"/>
</dbReference>
<feature type="transmembrane region" description="Helical" evidence="14">
    <location>
        <begin position="45"/>
        <end position="70"/>
    </location>
</feature>
<evidence type="ECO:0000313" key="15">
    <source>
        <dbReference type="EMBL" id="NHO64348.1"/>
    </source>
</evidence>
<keyword evidence="16" id="KW-1185">Reference proteome</keyword>
<accession>A0A9E5JRS3</accession>
<evidence type="ECO:0000256" key="6">
    <source>
        <dbReference type="ARBA" id="ARBA00022847"/>
    </source>
</evidence>
<feature type="transmembrane region" description="Helical" evidence="14">
    <location>
        <begin position="76"/>
        <end position="94"/>
    </location>
</feature>
<evidence type="ECO:0000256" key="3">
    <source>
        <dbReference type="ARBA" id="ARBA00022448"/>
    </source>
</evidence>
<evidence type="ECO:0000313" key="16">
    <source>
        <dbReference type="Proteomes" id="UP000787472"/>
    </source>
</evidence>
<dbReference type="RefSeq" id="WP_167181263.1">
    <property type="nucleotide sequence ID" value="NZ_JAAONZ010000001.1"/>
</dbReference>
<dbReference type="Proteomes" id="UP000787472">
    <property type="component" value="Unassembled WGS sequence"/>
</dbReference>
<feature type="transmembrane region" description="Helical" evidence="14">
    <location>
        <begin position="126"/>
        <end position="149"/>
    </location>
</feature>
<feature type="transmembrane region" description="Helical" evidence="14">
    <location>
        <begin position="231"/>
        <end position="250"/>
    </location>
</feature>
<evidence type="ECO:0000256" key="2">
    <source>
        <dbReference type="ARBA" id="ARBA00006434"/>
    </source>
</evidence>
<dbReference type="Pfam" id="PF00474">
    <property type="entry name" value="SSF"/>
    <property type="match status" value="1"/>
</dbReference>
<comment type="similarity">
    <text evidence="2 13">Belongs to the sodium:solute symporter (SSF) (TC 2.A.21) family.</text>
</comment>
<evidence type="ECO:0000256" key="1">
    <source>
        <dbReference type="ARBA" id="ARBA00004651"/>
    </source>
</evidence>
<dbReference type="EMBL" id="JAAONZ010000001">
    <property type="protein sequence ID" value="NHO64348.1"/>
    <property type="molecule type" value="Genomic_DNA"/>
</dbReference>
<gene>
    <name evidence="15" type="ORF">G8770_02145</name>
</gene>
<evidence type="ECO:0000256" key="7">
    <source>
        <dbReference type="ARBA" id="ARBA00022989"/>
    </source>
</evidence>
<evidence type="ECO:0000256" key="12">
    <source>
        <dbReference type="ARBA" id="ARBA00033708"/>
    </source>
</evidence>
<dbReference type="CDD" id="cd10322">
    <property type="entry name" value="SLC5sbd"/>
    <property type="match status" value="1"/>
</dbReference>
<proteinExistence type="inferred from homology"/>
<keyword evidence="8" id="KW-0915">Sodium</keyword>
<feature type="transmembrane region" description="Helical" evidence="14">
    <location>
        <begin position="6"/>
        <end position="24"/>
    </location>
</feature>
<evidence type="ECO:0000256" key="9">
    <source>
        <dbReference type="ARBA" id="ARBA00023065"/>
    </source>
</evidence>
<feature type="transmembrane region" description="Helical" evidence="14">
    <location>
        <begin position="455"/>
        <end position="473"/>
    </location>
</feature>
<organism evidence="15 16">
    <name type="scientific">Pseudomaricurvus hydrocarbonicus</name>
    <dbReference type="NCBI Taxonomy" id="1470433"/>
    <lineage>
        <taxon>Bacteria</taxon>
        <taxon>Pseudomonadati</taxon>
        <taxon>Pseudomonadota</taxon>
        <taxon>Gammaproteobacteria</taxon>
        <taxon>Cellvibrionales</taxon>
        <taxon>Cellvibrionaceae</taxon>
        <taxon>Pseudomaricurvus</taxon>
    </lineage>
</organism>
<feature type="transmembrane region" description="Helical" evidence="14">
    <location>
        <begin position="271"/>
        <end position="292"/>
    </location>
</feature>
<protein>
    <submittedName>
        <fullName evidence="15">Sodium:solute symporter family protein</fullName>
    </submittedName>
</protein>
<reference evidence="15" key="1">
    <citation type="submission" date="2020-03" db="EMBL/GenBank/DDBJ databases">
        <authorList>
            <person name="Guo F."/>
        </authorList>
    </citation>
    <scope>NUCLEOTIDE SEQUENCE</scope>
    <source>
        <strain evidence="15">JCM 30134</strain>
    </source>
</reference>
<feature type="transmembrane region" description="Helical" evidence="14">
    <location>
        <begin position="322"/>
        <end position="351"/>
    </location>
</feature>
<keyword evidence="3" id="KW-0813">Transport</keyword>
<feature type="transmembrane region" description="Helical" evidence="14">
    <location>
        <begin position="186"/>
        <end position="206"/>
    </location>
</feature>
<dbReference type="PANTHER" id="PTHR48086:SF3">
    <property type="entry name" value="SODIUM_PROLINE SYMPORTER"/>
    <property type="match status" value="1"/>
</dbReference>
<evidence type="ECO:0000256" key="11">
    <source>
        <dbReference type="ARBA" id="ARBA00023201"/>
    </source>
</evidence>
<dbReference type="GO" id="GO:0015293">
    <property type="term" value="F:symporter activity"/>
    <property type="evidence" value="ECO:0007669"/>
    <property type="project" value="UniProtKB-KW"/>
</dbReference>
<comment type="catalytic activity">
    <reaction evidence="12">
        <text>L-proline(in) + Na(+)(in) = L-proline(out) + Na(+)(out)</text>
        <dbReference type="Rhea" id="RHEA:28967"/>
        <dbReference type="ChEBI" id="CHEBI:29101"/>
        <dbReference type="ChEBI" id="CHEBI:60039"/>
    </reaction>
</comment>
<evidence type="ECO:0000256" key="4">
    <source>
        <dbReference type="ARBA" id="ARBA00022475"/>
    </source>
</evidence>
<dbReference type="GO" id="GO:0006814">
    <property type="term" value="P:sodium ion transport"/>
    <property type="evidence" value="ECO:0007669"/>
    <property type="project" value="UniProtKB-KW"/>
</dbReference>
<feature type="transmembrane region" description="Helical" evidence="14">
    <location>
        <begin position="371"/>
        <end position="390"/>
    </location>
</feature>
<name>A0A9E5JRS3_9GAMM</name>
<evidence type="ECO:0000256" key="14">
    <source>
        <dbReference type="SAM" id="Phobius"/>
    </source>
</evidence>
<evidence type="ECO:0000256" key="13">
    <source>
        <dbReference type="RuleBase" id="RU362091"/>
    </source>
</evidence>
<dbReference type="Gene3D" id="1.20.1730.10">
    <property type="entry name" value="Sodium/glucose cotransporter"/>
    <property type="match status" value="1"/>
</dbReference>
<keyword evidence="6" id="KW-0769">Symport</keyword>
<evidence type="ECO:0000256" key="5">
    <source>
        <dbReference type="ARBA" id="ARBA00022692"/>
    </source>
</evidence>
<feature type="transmembrane region" description="Helical" evidence="14">
    <location>
        <begin position="402"/>
        <end position="420"/>
    </location>
</feature>
<dbReference type="AlphaFoldDB" id="A0A9E5JRS3"/>
<keyword evidence="10 14" id="KW-0472">Membrane</keyword>
<sequence length="491" mass="53580">MSAELFKVVCVGFYVVLTLWLSWVGMRKTKDIKGFSIGNKDMSPWVIGITMAASVSSTATFVINPGFVYVHGMSAFVHYAVAGSGGIMTAFLLLTRRFRKLGDDSGAITIPDWIYKRYQSRSLSTFFALINLLSIAFVVLILVGCSLLLSQLFPISQTWSLTLILLFVFSYVLMGGSYAHAYTNTFQGVMMIGVSIFIFVQGFQYFQGDVIGSLRSLGDHYVHVFNAESNLYYDFFSVFFSGFVITFALMMQPHILTKMLYLKNDRDVNRFLWTTFLAGSCFMLMLAVGFYARLKGLDIPRQDGVVVSYITSEFSGFVWGPYALVFISITLLAAGMSTLDGILVSLSAMVVKDLYLPFSGKQEFDEGRGLLLSRLVLVGVGLLAYAVALNPPALVGLFAQKGVYGLAAASLVPIVLGTLLTQRPPVVVAWSAAAVGLVAHVIGILVLGIANPAVAATYAILLSSLVAVVLMLVNSLKNKKKASQEVLFNNR</sequence>
<keyword evidence="7 14" id="KW-1133">Transmembrane helix</keyword>
<dbReference type="InterPro" id="IPR038377">
    <property type="entry name" value="Na/Glc_symporter_sf"/>
</dbReference>
<keyword evidence="9" id="KW-0406">Ion transport</keyword>
<keyword evidence="11" id="KW-0739">Sodium transport</keyword>
<comment type="subcellular location">
    <subcellularLocation>
        <location evidence="1">Cell membrane</location>
        <topology evidence="1">Multi-pass membrane protein</topology>
    </subcellularLocation>
</comment>
<evidence type="ECO:0000256" key="10">
    <source>
        <dbReference type="ARBA" id="ARBA00023136"/>
    </source>
</evidence>
<dbReference type="InterPro" id="IPR001734">
    <property type="entry name" value="Na/solute_symporter"/>
</dbReference>
<dbReference type="GO" id="GO:0005886">
    <property type="term" value="C:plasma membrane"/>
    <property type="evidence" value="ECO:0007669"/>
    <property type="project" value="UniProtKB-SubCell"/>
</dbReference>
<evidence type="ECO:0000256" key="8">
    <source>
        <dbReference type="ARBA" id="ARBA00023053"/>
    </source>
</evidence>
<dbReference type="PROSITE" id="PS50283">
    <property type="entry name" value="NA_SOLUT_SYMP_3"/>
    <property type="match status" value="1"/>
</dbReference>
<dbReference type="InterPro" id="IPR050277">
    <property type="entry name" value="Sodium:Solute_Symporter"/>
</dbReference>
<comment type="caution">
    <text evidence="15">The sequence shown here is derived from an EMBL/GenBank/DDBJ whole genome shotgun (WGS) entry which is preliminary data.</text>
</comment>
<keyword evidence="4" id="KW-1003">Cell membrane</keyword>
<keyword evidence="5 14" id="KW-0812">Transmembrane</keyword>
<feature type="transmembrane region" description="Helical" evidence="14">
    <location>
        <begin position="155"/>
        <end position="174"/>
    </location>
</feature>
<feature type="transmembrane region" description="Helical" evidence="14">
    <location>
        <begin position="427"/>
        <end position="449"/>
    </location>
</feature>